<protein>
    <submittedName>
        <fullName evidence="2">Uncharacterized conserved protein, DUF1330 family</fullName>
    </submittedName>
</protein>
<dbReference type="PANTHER" id="PTHR41521">
    <property type="match status" value="1"/>
</dbReference>
<reference evidence="2 3" key="1">
    <citation type="submission" date="2016-11" db="EMBL/GenBank/DDBJ databases">
        <authorList>
            <person name="Jaros S."/>
            <person name="Januszkiewicz K."/>
            <person name="Wedrychowicz H."/>
        </authorList>
    </citation>
    <scope>NUCLEOTIDE SEQUENCE [LARGE SCALE GENOMIC DNA]</scope>
    <source>
        <strain evidence="2 3">GAS242</strain>
    </source>
</reference>
<evidence type="ECO:0000259" key="1">
    <source>
        <dbReference type="Pfam" id="PF07045"/>
    </source>
</evidence>
<dbReference type="Pfam" id="PF07045">
    <property type="entry name" value="DUF1330"/>
    <property type="match status" value="1"/>
</dbReference>
<dbReference type="EMBL" id="LT670818">
    <property type="protein sequence ID" value="SHH03352.1"/>
    <property type="molecule type" value="Genomic_DNA"/>
</dbReference>
<gene>
    <name evidence="2" type="ORF">SAMN05444169_5368</name>
</gene>
<evidence type="ECO:0000313" key="3">
    <source>
        <dbReference type="Proteomes" id="UP000190675"/>
    </source>
</evidence>
<dbReference type="Proteomes" id="UP000190675">
    <property type="component" value="Chromosome I"/>
</dbReference>
<accession>A0A1M5PNI4</accession>
<dbReference type="PANTHER" id="PTHR41521:SF4">
    <property type="entry name" value="BLR0684 PROTEIN"/>
    <property type="match status" value="1"/>
</dbReference>
<name>A0A1M5PNI4_9BRAD</name>
<dbReference type="RefSeq" id="WP_079568541.1">
    <property type="nucleotide sequence ID" value="NZ_LT670818.1"/>
</dbReference>
<dbReference type="Gene3D" id="3.30.70.100">
    <property type="match status" value="1"/>
</dbReference>
<evidence type="ECO:0000313" key="2">
    <source>
        <dbReference type="EMBL" id="SHH03352.1"/>
    </source>
</evidence>
<dbReference type="SUPFAM" id="SSF54909">
    <property type="entry name" value="Dimeric alpha+beta barrel"/>
    <property type="match status" value="1"/>
</dbReference>
<dbReference type="AlphaFoldDB" id="A0A1M5PNI4"/>
<proteinExistence type="predicted"/>
<dbReference type="InterPro" id="IPR010753">
    <property type="entry name" value="DUF1330"/>
</dbReference>
<dbReference type="InterPro" id="IPR011008">
    <property type="entry name" value="Dimeric_a/b-barrel"/>
</dbReference>
<dbReference type="OrthoDB" id="9806380at2"/>
<sequence>MPKGYFFVEIEITDPAAYEAYRTSVPGIIAAHGGRILVRGEDAQPLDGVIPQRRRVIVEFDSPEAVKNFYHSDAYQAVQPIRLKASKGFVCLLTGTEQILHLSGHLL</sequence>
<organism evidence="2 3">
    <name type="scientific">Bradyrhizobium erythrophlei</name>
    <dbReference type="NCBI Taxonomy" id="1437360"/>
    <lineage>
        <taxon>Bacteria</taxon>
        <taxon>Pseudomonadati</taxon>
        <taxon>Pseudomonadota</taxon>
        <taxon>Alphaproteobacteria</taxon>
        <taxon>Hyphomicrobiales</taxon>
        <taxon>Nitrobacteraceae</taxon>
        <taxon>Bradyrhizobium</taxon>
    </lineage>
</organism>
<feature type="domain" description="DUF1330" evidence="1">
    <location>
        <begin position="3"/>
        <end position="95"/>
    </location>
</feature>